<dbReference type="SUPFAM" id="SSF89796">
    <property type="entry name" value="CoA-transferase family III (CaiB/BaiF)"/>
    <property type="match status" value="1"/>
</dbReference>
<dbReference type="EC" id="2.8.3.-" evidence="2"/>
<dbReference type="InterPro" id="IPR023606">
    <property type="entry name" value="CoA-Trfase_III_dom_1_sf"/>
</dbReference>
<sequence>MISNLQTESSGSLAGLRIVDFTQVAAGPTCTMMLADRGADVIKIEGPNGDLGRMLGPPWVGGHGTVFLSLNRNKRSVMLDLKQPEHLAQARQLIETADLVVESFRPGVMERLGLGYTELSKRQAGLIYCSVSAYGQKSPFRLKPGVDGIIQGASGLMSVTGAADGRPAKIQAPIVDMVTGMLATISVLDALKVRTMTGRGAWLDISMYEAAIQLQQTGLAGFLANGETPVPCGSAAPYAAPNEAYPTQDGWLMVAAYQPKRWQAFCGLLGLEALADDARFASSDLRVHHRPELFEFVAGKTRQWRTEDLLAAFEREDIICGPVARYDEVVASLPFKYAALTSTFSHPEAGEIKVIKPLSNGLDGAYRAGPMRPAPLLGEHTLEILAPLLVP</sequence>
<dbReference type="Gene3D" id="3.30.1540.10">
    <property type="entry name" value="formyl-coa transferase, domain 3"/>
    <property type="match status" value="1"/>
</dbReference>
<name>A0ABT8SFC4_9BURK</name>
<dbReference type="RefSeq" id="WP_301814828.1">
    <property type="nucleotide sequence ID" value="NZ_JAUJZH010000030.1"/>
</dbReference>
<dbReference type="Gene3D" id="3.40.50.10540">
    <property type="entry name" value="Crotonobetainyl-coa:carnitine coa-transferase, domain 1"/>
    <property type="match status" value="1"/>
</dbReference>
<keyword evidence="3" id="KW-1185">Reference proteome</keyword>
<dbReference type="PANTHER" id="PTHR48207">
    <property type="entry name" value="SUCCINATE--HYDROXYMETHYLGLUTARATE COA-TRANSFERASE"/>
    <property type="match status" value="1"/>
</dbReference>
<dbReference type="PANTHER" id="PTHR48207:SF4">
    <property type="entry name" value="BLL6097 PROTEIN"/>
    <property type="match status" value="1"/>
</dbReference>
<accession>A0ABT8SFC4</accession>
<dbReference type="InterPro" id="IPR003673">
    <property type="entry name" value="CoA-Trfase_fam_III"/>
</dbReference>
<proteinExistence type="predicted"/>
<protein>
    <submittedName>
        <fullName evidence="2">CoA transferase</fullName>
        <ecNumber evidence="2">2.8.3.-</ecNumber>
    </submittedName>
</protein>
<dbReference type="EMBL" id="JAUKVY010000030">
    <property type="protein sequence ID" value="MDO1536677.1"/>
    <property type="molecule type" value="Genomic_DNA"/>
</dbReference>
<dbReference type="Proteomes" id="UP001169027">
    <property type="component" value="Unassembled WGS sequence"/>
</dbReference>
<dbReference type="Pfam" id="PF02515">
    <property type="entry name" value="CoA_transf_3"/>
    <property type="match status" value="1"/>
</dbReference>
<keyword evidence="1 2" id="KW-0808">Transferase</keyword>
<comment type="caution">
    <text evidence="2">The sequence shown here is derived from an EMBL/GenBank/DDBJ whole genome shotgun (WGS) entry which is preliminary data.</text>
</comment>
<evidence type="ECO:0000256" key="1">
    <source>
        <dbReference type="ARBA" id="ARBA00022679"/>
    </source>
</evidence>
<evidence type="ECO:0000313" key="2">
    <source>
        <dbReference type="EMBL" id="MDO1536677.1"/>
    </source>
</evidence>
<evidence type="ECO:0000313" key="3">
    <source>
        <dbReference type="Proteomes" id="UP001169027"/>
    </source>
</evidence>
<reference evidence="2" key="1">
    <citation type="submission" date="2023-06" db="EMBL/GenBank/DDBJ databases">
        <authorList>
            <person name="Jiang Y."/>
            <person name="Liu Q."/>
        </authorList>
    </citation>
    <scope>NUCLEOTIDE SEQUENCE</scope>
    <source>
        <strain evidence="2">CGMCC 1.12090</strain>
    </source>
</reference>
<dbReference type="InterPro" id="IPR044855">
    <property type="entry name" value="CoA-Trfase_III_dom3_sf"/>
</dbReference>
<dbReference type="InterPro" id="IPR050483">
    <property type="entry name" value="CoA-transferase_III_domain"/>
</dbReference>
<gene>
    <name evidence="2" type="ORF">Q2T77_30835</name>
</gene>
<organism evidence="2 3">
    <name type="scientific">Variovorax ginsengisoli</name>
    <dbReference type="NCBI Taxonomy" id="363844"/>
    <lineage>
        <taxon>Bacteria</taxon>
        <taxon>Pseudomonadati</taxon>
        <taxon>Pseudomonadota</taxon>
        <taxon>Betaproteobacteria</taxon>
        <taxon>Burkholderiales</taxon>
        <taxon>Comamonadaceae</taxon>
        <taxon>Variovorax</taxon>
    </lineage>
</organism>
<dbReference type="GO" id="GO:0016740">
    <property type="term" value="F:transferase activity"/>
    <property type="evidence" value="ECO:0007669"/>
    <property type="project" value="UniProtKB-KW"/>
</dbReference>